<dbReference type="Gene3D" id="3.40.50.10330">
    <property type="entry name" value="Probable inorganic polyphosphate/atp-NAD kinase, domain 1"/>
    <property type="match status" value="1"/>
</dbReference>
<proteinExistence type="predicted"/>
<dbReference type="InterPro" id="IPR017437">
    <property type="entry name" value="ATP-NAD_kinase_PpnK-typ_C"/>
</dbReference>
<dbReference type="PANTHER" id="PTHR20275">
    <property type="entry name" value="NAD KINASE"/>
    <property type="match status" value="1"/>
</dbReference>
<evidence type="ECO:0000256" key="5">
    <source>
        <dbReference type="ARBA" id="ARBA00047925"/>
    </source>
</evidence>
<dbReference type="InterPro" id="IPR017438">
    <property type="entry name" value="ATP-NAD_kinase_N"/>
</dbReference>
<gene>
    <name evidence="6" type="primary">ppnK</name>
    <name evidence="6" type="ORF">SCLAR_v1c11200</name>
</gene>
<dbReference type="GO" id="GO:0003951">
    <property type="term" value="F:NAD+ kinase activity"/>
    <property type="evidence" value="ECO:0007669"/>
    <property type="project" value="UniProtKB-EC"/>
</dbReference>
<dbReference type="Proteomes" id="UP000231179">
    <property type="component" value="Chromosome"/>
</dbReference>
<evidence type="ECO:0000313" key="7">
    <source>
        <dbReference type="Proteomes" id="UP000231179"/>
    </source>
</evidence>
<evidence type="ECO:0000256" key="4">
    <source>
        <dbReference type="ARBA" id="ARBA00023027"/>
    </source>
</evidence>
<dbReference type="GO" id="GO:0051287">
    <property type="term" value="F:NAD binding"/>
    <property type="evidence" value="ECO:0007669"/>
    <property type="project" value="UniProtKB-ARBA"/>
</dbReference>
<keyword evidence="2 6" id="KW-0418">Kinase</keyword>
<sequence>MFKFFIVKNDYKVTAKLIAELEKQLLEQGNLLDDKNPDYVFVIGGDGTFLKAVHLFQNCLDQVKFIPFKSGGIGFYTNRNNIQDIQKIIAAIKNQQMQLSTYEVLEISNKNQVHYCCNEVKILNEKNLVYIKIFLNDEFFETFHGTGLVISTANGSTGYMKSTGGAVIFPKNAKIYQLQELVPVSTNKYRTLNAPLILNNDVKLKLELSSLTETLLCDTQERKIMGKELTIKISDKKINILSLKNHDYKSEIQVLREIFIKDKEVIE</sequence>
<evidence type="ECO:0000256" key="3">
    <source>
        <dbReference type="ARBA" id="ARBA00022857"/>
    </source>
</evidence>
<evidence type="ECO:0000256" key="1">
    <source>
        <dbReference type="ARBA" id="ARBA00022679"/>
    </source>
</evidence>
<dbReference type="GO" id="GO:0006741">
    <property type="term" value="P:NADP+ biosynthetic process"/>
    <property type="evidence" value="ECO:0007669"/>
    <property type="project" value="InterPro"/>
</dbReference>
<comment type="catalytic activity">
    <reaction evidence="5">
        <text>NAD(+) + ATP = ADP + NADP(+) + H(+)</text>
        <dbReference type="Rhea" id="RHEA:18629"/>
        <dbReference type="ChEBI" id="CHEBI:15378"/>
        <dbReference type="ChEBI" id="CHEBI:30616"/>
        <dbReference type="ChEBI" id="CHEBI:57540"/>
        <dbReference type="ChEBI" id="CHEBI:58349"/>
        <dbReference type="ChEBI" id="CHEBI:456216"/>
        <dbReference type="EC" id="2.7.1.23"/>
    </reaction>
</comment>
<keyword evidence="1" id="KW-0808">Transferase</keyword>
<dbReference type="Pfam" id="PF20143">
    <property type="entry name" value="NAD_kinase_C"/>
    <property type="match status" value="1"/>
</dbReference>
<accession>A0A2K8KIA2</accession>
<keyword evidence="3" id="KW-0521">NADP</keyword>
<protein>
    <submittedName>
        <fullName evidence="6">Inorganic polyphosphate/ATP-NAD kinase</fullName>
    </submittedName>
</protein>
<dbReference type="GO" id="GO:0005524">
    <property type="term" value="F:ATP binding"/>
    <property type="evidence" value="ECO:0007669"/>
    <property type="project" value="UniProtKB-ARBA"/>
</dbReference>
<dbReference type="InterPro" id="IPR002504">
    <property type="entry name" value="NADK"/>
</dbReference>
<dbReference type="PANTHER" id="PTHR20275:SF0">
    <property type="entry name" value="NAD KINASE"/>
    <property type="match status" value="1"/>
</dbReference>
<dbReference type="RefSeq" id="WP_100254955.1">
    <property type="nucleotide sequence ID" value="NZ_CP024870.1"/>
</dbReference>
<keyword evidence="4" id="KW-0520">NAD</keyword>
<dbReference type="Gene3D" id="2.60.200.30">
    <property type="entry name" value="Probable inorganic polyphosphate/atp-NAD kinase, domain 2"/>
    <property type="match status" value="1"/>
</dbReference>
<dbReference type="SUPFAM" id="SSF111331">
    <property type="entry name" value="NAD kinase/diacylglycerol kinase-like"/>
    <property type="match status" value="1"/>
</dbReference>
<dbReference type="AlphaFoldDB" id="A0A2K8KIA2"/>
<dbReference type="InterPro" id="IPR016064">
    <property type="entry name" value="NAD/diacylglycerol_kinase_sf"/>
</dbReference>
<evidence type="ECO:0000313" key="6">
    <source>
        <dbReference type="EMBL" id="ATX71420.1"/>
    </source>
</evidence>
<dbReference type="Pfam" id="PF01513">
    <property type="entry name" value="NAD_kinase"/>
    <property type="match status" value="1"/>
</dbReference>
<keyword evidence="7" id="KW-1185">Reference proteome</keyword>
<dbReference type="GO" id="GO:0019674">
    <property type="term" value="P:NAD+ metabolic process"/>
    <property type="evidence" value="ECO:0007669"/>
    <property type="project" value="InterPro"/>
</dbReference>
<dbReference type="EMBL" id="CP024870">
    <property type="protein sequence ID" value="ATX71420.1"/>
    <property type="molecule type" value="Genomic_DNA"/>
</dbReference>
<organism evidence="6 7">
    <name type="scientific">Spiroplasma clarkii</name>
    <dbReference type="NCBI Taxonomy" id="2139"/>
    <lineage>
        <taxon>Bacteria</taxon>
        <taxon>Bacillati</taxon>
        <taxon>Mycoplasmatota</taxon>
        <taxon>Mollicutes</taxon>
        <taxon>Entomoplasmatales</taxon>
        <taxon>Spiroplasmataceae</taxon>
        <taxon>Spiroplasma</taxon>
    </lineage>
</organism>
<reference evidence="6 7" key="1">
    <citation type="submission" date="2017-11" db="EMBL/GenBank/DDBJ databases">
        <title>Complete genome sequence of Spiroplasma clarkii CN-5 (DSM 19994).</title>
        <authorList>
            <person name="Tsai Y.-M."/>
            <person name="Chang A."/>
            <person name="Lo W.-S."/>
            <person name="Kuo C.-H."/>
        </authorList>
    </citation>
    <scope>NUCLEOTIDE SEQUENCE [LARGE SCALE GENOMIC DNA]</scope>
    <source>
        <strain evidence="6 7">CN-5</strain>
    </source>
</reference>
<name>A0A2K8KIA2_9MOLU</name>
<evidence type="ECO:0000256" key="2">
    <source>
        <dbReference type="ARBA" id="ARBA00022777"/>
    </source>
</evidence>